<evidence type="ECO:0000259" key="4">
    <source>
        <dbReference type="Pfam" id="PF01261"/>
    </source>
</evidence>
<comment type="similarity">
    <text evidence="2">Belongs to the hyi family.</text>
</comment>
<dbReference type="PANTHER" id="PTHR43489:SF3">
    <property type="entry name" value="XYLOSE ISOMERASE DOMAIN PROTEIN TIM BARREL"/>
    <property type="match status" value="1"/>
</dbReference>
<dbReference type="SUPFAM" id="SSF51658">
    <property type="entry name" value="Xylose isomerase-like"/>
    <property type="match status" value="1"/>
</dbReference>
<dbReference type="InterPro" id="IPR013022">
    <property type="entry name" value="Xyl_isomerase-like_TIM-brl"/>
</dbReference>
<dbReference type="InterPro" id="IPR050417">
    <property type="entry name" value="Sugar_Epim/Isomerase"/>
</dbReference>
<evidence type="ECO:0000256" key="2">
    <source>
        <dbReference type="PIRNR" id="PIRNR006241"/>
    </source>
</evidence>
<evidence type="ECO:0000256" key="3">
    <source>
        <dbReference type="PIRSR" id="PIRSR006241-50"/>
    </source>
</evidence>
<reference evidence="5" key="1">
    <citation type="journal article" date="2020" name="mSystems">
        <title>Genome- and Community-Level Interaction Insights into Carbon Utilization and Element Cycling Functions of Hydrothermarchaeota in Hydrothermal Sediment.</title>
        <authorList>
            <person name="Zhou Z."/>
            <person name="Liu Y."/>
            <person name="Xu W."/>
            <person name="Pan J."/>
            <person name="Luo Z.H."/>
            <person name="Li M."/>
        </authorList>
    </citation>
    <scope>NUCLEOTIDE SEQUENCE [LARGE SCALE GENOMIC DNA]</scope>
    <source>
        <strain evidence="5">HyVt-219</strain>
    </source>
</reference>
<feature type="active site" description="Proton donor/acceptor" evidence="3">
    <location>
        <position position="250"/>
    </location>
</feature>
<evidence type="ECO:0000256" key="1">
    <source>
        <dbReference type="ARBA" id="ARBA00023235"/>
    </source>
</evidence>
<dbReference type="Pfam" id="PF01261">
    <property type="entry name" value="AP_endonuc_2"/>
    <property type="match status" value="1"/>
</dbReference>
<dbReference type="PANTHER" id="PTHR43489">
    <property type="entry name" value="ISOMERASE"/>
    <property type="match status" value="1"/>
</dbReference>
<protein>
    <submittedName>
        <fullName evidence="5">Glyoxylate-induced protein</fullName>
    </submittedName>
</protein>
<gene>
    <name evidence="5" type="ORF">ENG47_04640</name>
</gene>
<dbReference type="Gene3D" id="3.20.20.150">
    <property type="entry name" value="Divalent-metal-dependent TIM barrel enzymes"/>
    <property type="match status" value="1"/>
</dbReference>
<accession>A0A7V0MZR5</accession>
<dbReference type="InterPro" id="IPR036237">
    <property type="entry name" value="Xyl_isomerase-like_sf"/>
</dbReference>
<organism evidence="5">
    <name type="scientific">Aerophobetes bacterium</name>
    <dbReference type="NCBI Taxonomy" id="2030807"/>
    <lineage>
        <taxon>Bacteria</taxon>
        <taxon>Candidatus Aerophobota</taxon>
    </lineage>
</organism>
<dbReference type="InterPro" id="IPR026040">
    <property type="entry name" value="HyI-like"/>
</dbReference>
<dbReference type="AlphaFoldDB" id="A0A7V0MZR5"/>
<dbReference type="Proteomes" id="UP000885660">
    <property type="component" value="Unassembled WGS sequence"/>
</dbReference>
<sequence>MVKVDVCIETFFTQFSYEERIKKVAAAGYRAIEFWFHDYHFDGKNLIPKEKNIKSIAKVIDDLGLEVSDMVVNSPEGNIGGSLVKPEDKNTYLSRLKKVIELAHLLNCKKLITCTGNSVEGKSKKEQIESIVDTLTEASKVVERENITLILEPLNSLVDHPGYFLDSFKEATTIVRRINHPNIRLLYDIYHMQIMEGNILSTIKQNIDIIGHFHSAGVPGRHELSRGELNYPFIYKEISEMGYNGYFGLEYWPSMDSDTSLKETRDLLGVQ</sequence>
<dbReference type="GO" id="GO:0016853">
    <property type="term" value="F:isomerase activity"/>
    <property type="evidence" value="ECO:0007669"/>
    <property type="project" value="UniProtKB-KW"/>
</dbReference>
<dbReference type="EMBL" id="DRBC01000278">
    <property type="protein sequence ID" value="HDN85024.1"/>
    <property type="molecule type" value="Genomic_DNA"/>
</dbReference>
<dbReference type="PIRSF" id="PIRSF006241">
    <property type="entry name" value="HyI"/>
    <property type="match status" value="1"/>
</dbReference>
<feature type="domain" description="Xylose isomerase-like TIM barrel" evidence="4">
    <location>
        <begin position="22"/>
        <end position="264"/>
    </location>
</feature>
<feature type="active site" description="Proton donor/acceptor" evidence="3">
    <location>
        <position position="152"/>
    </location>
</feature>
<evidence type="ECO:0000313" key="5">
    <source>
        <dbReference type="EMBL" id="HDN85024.1"/>
    </source>
</evidence>
<name>A0A7V0MZR5_UNCAE</name>
<comment type="caution">
    <text evidence="5">The sequence shown here is derived from an EMBL/GenBank/DDBJ whole genome shotgun (WGS) entry which is preliminary data.</text>
</comment>
<proteinExistence type="inferred from homology"/>
<keyword evidence="1 2" id="KW-0413">Isomerase</keyword>